<evidence type="ECO:0000313" key="6">
    <source>
        <dbReference type="EMBL" id="MDX5984270.1"/>
    </source>
</evidence>
<keyword evidence="2 5" id="KW-0812">Transmembrane</keyword>
<dbReference type="Proteomes" id="UP001279660">
    <property type="component" value="Unassembled WGS sequence"/>
</dbReference>
<protein>
    <submittedName>
        <fullName evidence="6">DoxX family protein</fullName>
    </submittedName>
</protein>
<feature type="transmembrane region" description="Helical" evidence="5">
    <location>
        <begin position="59"/>
        <end position="77"/>
    </location>
</feature>
<dbReference type="Pfam" id="PF07681">
    <property type="entry name" value="DoxX"/>
    <property type="match status" value="1"/>
</dbReference>
<feature type="transmembrane region" description="Helical" evidence="5">
    <location>
        <begin position="84"/>
        <end position="105"/>
    </location>
</feature>
<comment type="subcellular location">
    <subcellularLocation>
        <location evidence="1">Membrane</location>
        <topology evidence="1">Multi-pass membrane protein</topology>
    </subcellularLocation>
</comment>
<feature type="transmembrane region" description="Helical" evidence="5">
    <location>
        <begin position="117"/>
        <end position="135"/>
    </location>
</feature>
<keyword evidence="4 5" id="KW-0472">Membrane</keyword>
<proteinExistence type="predicted"/>
<comment type="caution">
    <text evidence="6">The sequence shown here is derived from an EMBL/GenBank/DDBJ whole genome shotgun (WGS) entry which is preliminary data.</text>
</comment>
<keyword evidence="3 5" id="KW-1133">Transmembrane helix</keyword>
<evidence type="ECO:0000313" key="7">
    <source>
        <dbReference type="Proteomes" id="UP001279660"/>
    </source>
</evidence>
<evidence type="ECO:0000256" key="1">
    <source>
        <dbReference type="ARBA" id="ARBA00004141"/>
    </source>
</evidence>
<name>A0ABU4PQM8_9SPHN</name>
<evidence type="ECO:0000256" key="3">
    <source>
        <dbReference type="ARBA" id="ARBA00022989"/>
    </source>
</evidence>
<gene>
    <name evidence="6" type="ORF">SIL82_08345</name>
</gene>
<sequence>MTGHETPRFVSAILDWPPTWFVVRLALLSAYLIGGVAKLGDWPSAVAEQVHFGVHPPELTAALTLLVELVGSVLILWGRFVWLAAGALGVFTLLTAFIASPFWAMQGQARFIATNDFFEHLGLVAAFVMVAMVAARRR</sequence>
<evidence type="ECO:0000256" key="5">
    <source>
        <dbReference type="SAM" id="Phobius"/>
    </source>
</evidence>
<reference evidence="6 7" key="1">
    <citation type="submission" date="2023-11" db="EMBL/GenBank/DDBJ databases">
        <title>MicrobeMod: A computational toolkit for identifying prokaryotic methylation and restriction-modification with nanopore sequencing.</title>
        <authorList>
            <person name="Crits-Christoph A."/>
            <person name="Kang S.C."/>
            <person name="Lee H."/>
            <person name="Ostrov N."/>
        </authorList>
    </citation>
    <scope>NUCLEOTIDE SEQUENCE [LARGE SCALE GENOMIC DNA]</scope>
    <source>
        <strain evidence="6 7">ATCC 14820</strain>
    </source>
</reference>
<dbReference type="RefSeq" id="WP_010403587.1">
    <property type="nucleotide sequence ID" value="NZ_JAWXXV010000001.1"/>
</dbReference>
<dbReference type="InterPro" id="IPR032808">
    <property type="entry name" value="DoxX"/>
</dbReference>
<feature type="transmembrane region" description="Helical" evidence="5">
    <location>
        <begin position="21"/>
        <end position="39"/>
    </location>
</feature>
<dbReference type="EMBL" id="JAWXXV010000001">
    <property type="protein sequence ID" value="MDX5984270.1"/>
    <property type="molecule type" value="Genomic_DNA"/>
</dbReference>
<keyword evidence="7" id="KW-1185">Reference proteome</keyword>
<organism evidence="6 7">
    <name type="scientific">Sphingomonas echinoides</name>
    <dbReference type="NCBI Taxonomy" id="59803"/>
    <lineage>
        <taxon>Bacteria</taxon>
        <taxon>Pseudomonadati</taxon>
        <taxon>Pseudomonadota</taxon>
        <taxon>Alphaproteobacteria</taxon>
        <taxon>Sphingomonadales</taxon>
        <taxon>Sphingomonadaceae</taxon>
        <taxon>Sphingomonas</taxon>
    </lineage>
</organism>
<accession>A0ABU4PQM8</accession>
<evidence type="ECO:0000256" key="2">
    <source>
        <dbReference type="ARBA" id="ARBA00022692"/>
    </source>
</evidence>
<evidence type="ECO:0000256" key="4">
    <source>
        <dbReference type="ARBA" id="ARBA00023136"/>
    </source>
</evidence>